<keyword evidence="3" id="KW-1185">Reference proteome</keyword>
<organism evidence="2 3">
    <name type="scientific">Planctomyces bekefii</name>
    <dbReference type="NCBI Taxonomy" id="1653850"/>
    <lineage>
        <taxon>Bacteria</taxon>
        <taxon>Pseudomonadati</taxon>
        <taxon>Planctomycetota</taxon>
        <taxon>Planctomycetia</taxon>
        <taxon>Planctomycetales</taxon>
        <taxon>Planctomycetaceae</taxon>
        <taxon>Planctomyces</taxon>
    </lineage>
</organism>
<proteinExistence type="predicted"/>
<protein>
    <recommendedName>
        <fullName evidence="4">GLUG domain-containing protein</fullName>
    </recommendedName>
</protein>
<reference evidence="2 3" key="2">
    <citation type="submission" date="2019-08" db="EMBL/GenBank/DDBJ databases">
        <authorList>
            <person name="Henke P."/>
        </authorList>
    </citation>
    <scope>NUCLEOTIDE SEQUENCE [LARGE SCALE GENOMIC DNA]</scope>
    <source>
        <strain evidence="2">Phe10_nw2017</strain>
    </source>
</reference>
<dbReference type="Gene3D" id="2.160.20.110">
    <property type="match status" value="1"/>
</dbReference>
<evidence type="ECO:0000313" key="3">
    <source>
        <dbReference type="Proteomes" id="UP000321083"/>
    </source>
</evidence>
<dbReference type="AlphaFoldDB" id="A0A5C6MBC8"/>
<comment type="caution">
    <text evidence="2">The sequence shown here is derived from an EMBL/GenBank/DDBJ whole genome shotgun (WGS) entry which is preliminary data.</text>
</comment>
<name>A0A5C6MBC8_9PLAN</name>
<dbReference type="EMBL" id="SRHE01000058">
    <property type="protein sequence ID" value="TWW11513.1"/>
    <property type="molecule type" value="Genomic_DNA"/>
</dbReference>
<dbReference type="Proteomes" id="UP000321083">
    <property type="component" value="Unassembled WGS sequence"/>
</dbReference>
<gene>
    <name evidence="2" type="ORF">E3A20_04860</name>
</gene>
<feature type="region of interest" description="Disordered" evidence="1">
    <location>
        <begin position="470"/>
        <end position="490"/>
    </location>
</feature>
<reference evidence="2 3" key="1">
    <citation type="submission" date="2019-08" db="EMBL/GenBank/DDBJ databases">
        <title>100 year-old enigma solved: identification of Planctomyces bekefii, the type genus and species of the phylum Planctomycetes.</title>
        <authorList>
            <person name="Svetlana D.N."/>
            <person name="Overmann J."/>
        </authorList>
    </citation>
    <scope>NUCLEOTIDE SEQUENCE [LARGE SCALE GENOMIC DNA]</scope>
    <source>
        <strain evidence="2">Phe10_nw2017</strain>
    </source>
</reference>
<evidence type="ECO:0000256" key="1">
    <source>
        <dbReference type="SAM" id="MobiDB-lite"/>
    </source>
</evidence>
<evidence type="ECO:0000313" key="2">
    <source>
        <dbReference type="EMBL" id="TWW11513.1"/>
    </source>
</evidence>
<evidence type="ECO:0008006" key="4">
    <source>
        <dbReference type="Google" id="ProtNLM"/>
    </source>
</evidence>
<sequence length="490" mass="49501">MQLANPAQPLELQKSDLDFSQRPLQNITFNGQKGKGYKIRMMDDSTVATAQDNLGLFGNLTCSVVANVNLEIGDGTTANRGMRKGSSCVGGLVGILRRGLVSNSSVIDPNKVEADPARHIKGITGTGGIIGCIDNPAFWRSRVTSVFADVIIESQANTSGESVVAGGIVGINKGKIDDATSSSTILAYMQSVAPHAFGGIAGWSATQSAQMSDVHNATSATLKEKAGSLTVGNGGGLVGMVESGPQVGGVAGSSIANSTSSGTVNLSGESVGGLIGLVGRPTAALSQIVDSNPDTSLVPKPIMLTQSYNEGSITGGDKVGGLIGYINGTVGQTTVNESFNAVAPIEASSLPTVKVANPAQPNLAVGGLVGHANNLQLTNSYNLGSAPKTSDLTGAGSSTDNLIGKSTGSVTANANTFFDNTKEPMTTAVSGVVSIPTATIIGGGAPVVYTVPPFNYAMGSVPGLATTDENMPTDKGSPMGAYNYGATPYP</sequence>
<accession>A0A5C6MBC8</accession>